<comment type="caution">
    <text evidence="1">The sequence shown here is derived from an EMBL/GenBank/DDBJ whole genome shotgun (WGS) entry which is preliminary data.</text>
</comment>
<proteinExistence type="predicted"/>
<gene>
    <name evidence="1" type="ORF">E3U43_001008</name>
</gene>
<reference evidence="1" key="1">
    <citation type="submission" date="2018-11" db="EMBL/GenBank/DDBJ databases">
        <title>The sequence and de novo assembly of Larimichthys crocea genome using PacBio and Hi-C technologies.</title>
        <authorList>
            <person name="Xu P."/>
            <person name="Chen B."/>
            <person name="Zhou Z."/>
            <person name="Ke Q."/>
            <person name="Wu Y."/>
            <person name="Bai H."/>
            <person name="Pu F."/>
        </authorList>
    </citation>
    <scope>NUCLEOTIDE SEQUENCE</scope>
    <source>
        <tissue evidence="1">Muscle</tissue>
    </source>
</reference>
<keyword evidence="2" id="KW-1185">Reference proteome</keyword>
<dbReference type="EMBL" id="CM011695">
    <property type="protein sequence ID" value="TMS04119.1"/>
    <property type="molecule type" value="Genomic_DNA"/>
</dbReference>
<protein>
    <submittedName>
        <fullName evidence="1">Uncharacterized protein</fullName>
    </submittedName>
</protein>
<sequence>MSANYRQDGSGHAGLCGCVNAHKDAHVGHTADRWYTWRRFINISVCFDIEREMLAKNSTVASEQAVSSELRSLIVTPSDGEQPAGRALLSVRGGRPAQALLGRVTRACHQRSMQALLSHSTKISVDVQSLLVAEVVGGAKITAQKSSLKNLSHLWKENPGLVDQYISTLLSLDQSPTTLAMLGMCLDFCTAQKEKATIEKHKSAMLDLYIKSVLMSKTKPQQHILEKSGSLLRHVTHSEFKELLLPTLQKTMLRSPENAIQAVSCLLSAVTLDLSQYAMDIGKAIASQLKANNAQLMEDAVQAMQNVVQQCSDPSAVQDIVKHLFSILGGSEGKLTVVAQKMSVLSGIASCSHHAVSGTSSQTLSSAVTVMFIPYLQQEVHEGTLVHAVSVLSQWSSRLTVEVPSALLDWLKKAFTLKTSTSLVRHAYLQAMLGAFKGDTLAQASDLVPLLLQTVEKAAAQNSQYALLAEGVAASVLLSRLTLLEIQTEAKFSNFWNLILDEKKPLFTTEKFLSQANDETLLTVLLLCERLFLDHAHRLNTSKSQMYHHATVAVLLSRSWRVRKRAQQTIRKLLSFSGRIRSCPRPPGRTPRGHQRTQSFAAGRPGIRVRRAD</sequence>
<accession>A0ACD3QAZ4</accession>
<name>A0ACD3QAZ4_LARCR</name>
<organism evidence="1 2">
    <name type="scientific">Larimichthys crocea</name>
    <name type="common">Large yellow croaker</name>
    <name type="synonym">Pseudosciaena crocea</name>
    <dbReference type="NCBI Taxonomy" id="215358"/>
    <lineage>
        <taxon>Eukaryota</taxon>
        <taxon>Metazoa</taxon>
        <taxon>Chordata</taxon>
        <taxon>Craniata</taxon>
        <taxon>Vertebrata</taxon>
        <taxon>Euteleostomi</taxon>
        <taxon>Actinopterygii</taxon>
        <taxon>Neopterygii</taxon>
        <taxon>Teleostei</taxon>
        <taxon>Neoteleostei</taxon>
        <taxon>Acanthomorphata</taxon>
        <taxon>Eupercaria</taxon>
        <taxon>Sciaenidae</taxon>
        <taxon>Larimichthys</taxon>
    </lineage>
</organism>
<evidence type="ECO:0000313" key="2">
    <source>
        <dbReference type="Proteomes" id="UP000793456"/>
    </source>
</evidence>
<dbReference type="Proteomes" id="UP000793456">
    <property type="component" value="Chromosome XXII"/>
</dbReference>
<evidence type="ECO:0000313" key="1">
    <source>
        <dbReference type="EMBL" id="TMS04119.1"/>
    </source>
</evidence>